<name>A0A6N7KTZ4_9ACTN</name>
<evidence type="ECO:0000313" key="2">
    <source>
        <dbReference type="Proteomes" id="UP000450000"/>
    </source>
</evidence>
<keyword evidence="2" id="KW-1185">Reference proteome</keyword>
<accession>A0A6N7KTZ4</accession>
<gene>
    <name evidence="1" type="ORF">F7Q99_22680</name>
</gene>
<dbReference type="OrthoDB" id="1248892at2"/>
<dbReference type="Proteomes" id="UP000450000">
    <property type="component" value="Unassembled WGS sequence"/>
</dbReference>
<proteinExistence type="predicted"/>
<dbReference type="AlphaFoldDB" id="A0A6N7KTZ4"/>
<evidence type="ECO:0000313" key="1">
    <source>
        <dbReference type="EMBL" id="MQS14990.1"/>
    </source>
</evidence>
<comment type="caution">
    <text evidence="1">The sequence shown here is derived from an EMBL/GenBank/DDBJ whole genome shotgun (WGS) entry which is preliminary data.</text>
</comment>
<dbReference type="RefSeq" id="WP_153464283.1">
    <property type="nucleotide sequence ID" value="NZ_WBOF01000001.1"/>
</dbReference>
<protein>
    <submittedName>
        <fullName evidence="1">Uncharacterized protein</fullName>
    </submittedName>
</protein>
<reference evidence="1 2" key="1">
    <citation type="submission" date="2019-09" db="EMBL/GenBank/DDBJ databases">
        <title>Genome Sequences of Streptomyces kaniharaensis ATCC 21070.</title>
        <authorList>
            <person name="Zhu W."/>
            <person name="De Crecy-Lagard V."/>
            <person name="Richards N.G."/>
        </authorList>
    </citation>
    <scope>NUCLEOTIDE SEQUENCE [LARGE SCALE GENOMIC DNA]</scope>
    <source>
        <strain evidence="1 2">SF-557</strain>
    </source>
</reference>
<organism evidence="1 2">
    <name type="scientific">Streptomyces kaniharaensis</name>
    <dbReference type="NCBI Taxonomy" id="212423"/>
    <lineage>
        <taxon>Bacteria</taxon>
        <taxon>Bacillati</taxon>
        <taxon>Actinomycetota</taxon>
        <taxon>Actinomycetes</taxon>
        <taxon>Kitasatosporales</taxon>
        <taxon>Streptomycetaceae</taxon>
        <taxon>Streptomyces</taxon>
    </lineage>
</organism>
<sequence length="157" mass="17537">MAFHHKYVQALPTVEIDGRQLKPYHITRAADRPLAAELVAAAYETAAKMLPERDDTPPGGWLVLHEGQGALYLCVYAWVWDNVVHARVAAAGEPFLGCPDDDLKHWTINSTPYVGCVWELPTMEHERRAWVRHMLAPDTPDLSGYLADRLPDGPIGD</sequence>
<dbReference type="EMBL" id="WBOF01000001">
    <property type="protein sequence ID" value="MQS14990.1"/>
    <property type="molecule type" value="Genomic_DNA"/>
</dbReference>